<evidence type="ECO:0000256" key="5">
    <source>
        <dbReference type="ARBA" id="ARBA00023128"/>
    </source>
</evidence>
<dbReference type="FunFam" id="1.10.287.110:FF:000082">
    <property type="entry name" value="Iron-sulfur cluster co-chaperone protein HscB, mitochondrial"/>
    <property type="match status" value="1"/>
</dbReference>
<dbReference type="GO" id="GO:0001671">
    <property type="term" value="F:ATPase activator activity"/>
    <property type="evidence" value="ECO:0007669"/>
    <property type="project" value="InterPro"/>
</dbReference>
<dbReference type="GO" id="GO:0051259">
    <property type="term" value="P:protein complex oligomerization"/>
    <property type="evidence" value="ECO:0007669"/>
    <property type="project" value="InterPro"/>
</dbReference>
<organism evidence="8">
    <name type="scientific">Opuntia streptacantha</name>
    <name type="common">Prickly pear cactus</name>
    <name type="synonym">Opuntia cardona</name>
    <dbReference type="NCBI Taxonomy" id="393608"/>
    <lineage>
        <taxon>Eukaryota</taxon>
        <taxon>Viridiplantae</taxon>
        <taxon>Streptophyta</taxon>
        <taxon>Embryophyta</taxon>
        <taxon>Tracheophyta</taxon>
        <taxon>Spermatophyta</taxon>
        <taxon>Magnoliopsida</taxon>
        <taxon>eudicotyledons</taxon>
        <taxon>Gunneridae</taxon>
        <taxon>Pentapetalae</taxon>
        <taxon>Caryophyllales</taxon>
        <taxon>Cactineae</taxon>
        <taxon>Cactaceae</taxon>
        <taxon>Opuntioideae</taxon>
        <taxon>Opuntia</taxon>
    </lineage>
</organism>
<dbReference type="PANTHER" id="PTHR14021">
    <property type="entry name" value="IRON-SULFUR CLUSTER CO-CHAPERONE PROTEIN HSCB"/>
    <property type="match status" value="1"/>
</dbReference>
<sequence length="267" mass="31051">MYGAGGCLWRRCSLFLRRELRWLPFLSPHLHSQSHFLSSLYSSFLPRDCARPWFPRNVSDELGKKLSETFCTNSGGGRCWNCNSSPSSEPFLVCESCRCIQPLDPSIDYFQIFGLERKYDIEESSLEGKYKDWQKKLHPDLVHSKSEREREYAAEQSARVIDAYRTLSNRLARAIYLMKLQGVHVDEEQTVSDPDLLAEVMEIRESVEEATNSQALKLIQVQVLGKMKEWSESFARAFKSQETEEALNAIRRMTYYKRANEEIVKRL</sequence>
<dbReference type="Gene3D" id="1.10.287.110">
    <property type="entry name" value="DnaJ domain"/>
    <property type="match status" value="1"/>
</dbReference>
<accession>A0A7C8Z7K9</accession>
<reference evidence="8" key="1">
    <citation type="journal article" date="2013" name="J. Plant Res.">
        <title>Effect of fungi and light on seed germination of three Opuntia species from semiarid lands of central Mexico.</title>
        <authorList>
            <person name="Delgado-Sanchez P."/>
            <person name="Jimenez-Bremont J.F."/>
            <person name="Guerrero-Gonzalez Mde L."/>
            <person name="Flores J."/>
        </authorList>
    </citation>
    <scope>NUCLEOTIDE SEQUENCE</scope>
    <source>
        <tissue evidence="8">Cladode</tissue>
    </source>
</reference>
<dbReference type="InterPro" id="IPR004640">
    <property type="entry name" value="HscB"/>
</dbReference>
<comment type="similarity">
    <text evidence="3">Belongs to the HscB family.</text>
</comment>
<dbReference type="InterPro" id="IPR001623">
    <property type="entry name" value="DnaJ_domain"/>
</dbReference>
<feature type="domain" description="J" evidence="7">
    <location>
        <begin position="108"/>
        <end position="180"/>
    </location>
</feature>
<evidence type="ECO:0000256" key="3">
    <source>
        <dbReference type="ARBA" id="ARBA00010476"/>
    </source>
</evidence>
<dbReference type="InterPro" id="IPR009073">
    <property type="entry name" value="HscB_oligo_C"/>
</dbReference>
<evidence type="ECO:0000259" key="7">
    <source>
        <dbReference type="PROSITE" id="PS50076"/>
    </source>
</evidence>
<dbReference type="GO" id="GO:0044571">
    <property type="term" value="P:[2Fe-2S] cluster assembly"/>
    <property type="evidence" value="ECO:0007669"/>
    <property type="project" value="InterPro"/>
</dbReference>
<dbReference type="Pfam" id="PF07743">
    <property type="entry name" value="HSCB_C"/>
    <property type="match status" value="1"/>
</dbReference>
<dbReference type="SMART" id="SM00271">
    <property type="entry name" value="DnaJ"/>
    <property type="match status" value="1"/>
</dbReference>
<dbReference type="EMBL" id="GISG01097661">
    <property type="protein sequence ID" value="MBA4635936.1"/>
    <property type="molecule type" value="Transcribed_RNA"/>
</dbReference>
<dbReference type="PANTHER" id="PTHR14021:SF15">
    <property type="entry name" value="IRON-SULFUR CLUSTER CO-CHAPERONE PROTEIN HSCB"/>
    <property type="match status" value="1"/>
</dbReference>
<dbReference type="CDD" id="cd06257">
    <property type="entry name" value="DnaJ"/>
    <property type="match status" value="1"/>
</dbReference>
<dbReference type="FunFam" id="1.20.1280.20:FF:000002">
    <property type="entry name" value="HscB mitochondrial iron-sulfur cluster co-chaperone"/>
    <property type="match status" value="1"/>
</dbReference>
<dbReference type="NCBIfam" id="TIGR00714">
    <property type="entry name" value="hscB"/>
    <property type="match status" value="1"/>
</dbReference>
<dbReference type="GO" id="GO:0005739">
    <property type="term" value="C:mitochondrion"/>
    <property type="evidence" value="ECO:0007669"/>
    <property type="project" value="UniProtKB-SubCell"/>
</dbReference>
<dbReference type="InterPro" id="IPR036386">
    <property type="entry name" value="HscB_C_sf"/>
</dbReference>
<keyword evidence="6" id="KW-0143">Chaperone</keyword>
<protein>
    <recommendedName>
        <fullName evidence="7">J domain-containing protein</fullName>
    </recommendedName>
</protein>
<dbReference type="EMBL" id="GISG01097662">
    <property type="protein sequence ID" value="MBA4635937.1"/>
    <property type="molecule type" value="Transcribed_RNA"/>
</dbReference>
<dbReference type="AlphaFoldDB" id="A0A7C8Z7K9"/>
<reference evidence="8" key="2">
    <citation type="submission" date="2020-07" db="EMBL/GenBank/DDBJ databases">
        <authorList>
            <person name="Vera ALvarez R."/>
            <person name="Arias-Moreno D.M."/>
            <person name="Jimenez-Jacinto V."/>
            <person name="Jimenez-Bremont J.F."/>
            <person name="Swaminathan K."/>
            <person name="Moose S.P."/>
            <person name="Guerrero-Gonzalez M.L."/>
            <person name="Marino-Ramirez L."/>
            <person name="Landsman D."/>
            <person name="Rodriguez-Kessler M."/>
            <person name="Delgado-Sanchez P."/>
        </authorList>
    </citation>
    <scope>NUCLEOTIDE SEQUENCE</scope>
    <source>
        <tissue evidence="8">Cladode</tissue>
    </source>
</reference>
<comment type="subcellular location">
    <subcellularLocation>
        <location evidence="2">Cytoplasm</location>
    </subcellularLocation>
    <subcellularLocation>
        <location evidence="1">Mitochondrion</location>
    </subcellularLocation>
</comment>
<dbReference type="GO" id="GO:0051087">
    <property type="term" value="F:protein-folding chaperone binding"/>
    <property type="evidence" value="ECO:0007669"/>
    <property type="project" value="InterPro"/>
</dbReference>
<dbReference type="SUPFAM" id="SSF47144">
    <property type="entry name" value="HSC20 (HSCB), C-terminal oligomerisation domain"/>
    <property type="match status" value="1"/>
</dbReference>
<evidence type="ECO:0000256" key="2">
    <source>
        <dbReference type="ARBA" id="ARBA00004496"/>
    </source>
</evidence>
<evidence type="ECO:0000256" key="4">
    <source>
        <dbReference type="ARBA" id="ARBA00022490"/>
    </source>
</evidence>
<keyword evidence="4" id="KW-0963">Cytoplasm</keyword>
<proteinExistence type="inferred from homology"/>
<name>A0A7C8Z7K9_OPUST</name>
<dbReference type="PROSITE" id="PS50076">
    <property type="entry name" value="DNAJ_2"/>
    <property type="match status" value="1"/>
</dbReference>
<dbReference type="Gene3D" id="1.20.1280.20">
    <property type="entry name" value="HscB, C-terminal domain"/>
    <property type="match status" value="1"/>
</dbReference>
<evidence type="ECO:0000313" key="8">
    <source>
        <dbReference type="EMBL" id="MBA4635937.1"/>
    </source>
</evidence>
<evidence type="ECO:0000256" key="6">
    <source>
        <dbReference type="ARBA" id="ARBA00023186"/>
    </source>
</evidence>
<dbReference type="InterPro" id="IPR036869">
    <property type="entry name" value="J_dom_sf"/>
</dbReference>
<keyword evidence="5" id="KW-0496">Mitochondrion</keyword>
<evidence type="ECO:0000256" key="1">
    <source>
        <dbReference type="ARBA" id="ARBA00004173"/>
    </source>
</evidence>
<dbReference type="SUPFAM" id="SSF46565">
    <property type="entry name" value="Chaperone J-domain"/>
    <property type="match status" value="1"/>
</dbReference>